<dbReference type="Proteomes" id="UP000240830">
    <property type="component" value="Unassembled WGS sequence"/>
</dbReference>
<dbReference type="AlphaFoldDB" id="A0A2H9TP80"/>
<feature type="binding site" evidence="12">
    <location>
        <position position="221"/>
    </location>
    <ligand>
        <name>Zn(2+)</name>
        <dbReference type="ChEBI" id="CHEBI:29105"/>
        <label>1</label>
    </ligand>
</feature>
<feature type="binding site" evidence="12">
    <location>
        <position position="207"/>
    </location>
    <ligand>
        <name>Zn(2+)</name>
        <dbReference type="ChEBI" id="CHEBI:29105"/>
        <label>2</label>
    </ligand>
</feature>
<dbReference type="FunFam" id="3.30.40.10:FF:000016">
    <property type="entry name" value="Inhibitor of growth protein"/>
    <property type="match status" value="1"/>
</dbReference>
<dbReference type="InterPro" id="IPR028651">
    <property type="entry name" value="ING_fam"/>
</dbReference>
<sequence>MPERGLAHLEEFLDTIVALPHDAQRLLTQLREQEALTQQRHKTLHDAVRTVLSYRDKKKAPLRTDLEAVQELLISVIAAADEKVSLAQHLHQTVKHHVKHLEDEICCFEEEVRLARTYGELDEEPEPVEEKKRPKRRSREEPPRLAESPADFDKVPAAKRTRPAPVVEGGEAAVGAKSPGPRKEAFSAQEPTYCYCNQVSFGEMIGCDNPDCDIEWFHYSCVGLSAPPPGKWFCPDCTAREAKNTI</sequence>
<feature type="binding site" evidence="12">
    <location>
        <position position="237"/>
    </location>
    <ligand>
        <name>Zn(2+)</name>
        <dbReference type="ChEBI" id="CHEBI:29105"/>
        <label>2</label>
    </ligand>
</feature>
<evidence type="ECO:0000256" key="9">
    <source>
        <dbReference type="ARBA" id="ARBA00023163"/>
    </source>
</evidence>
<comment type="similarity">
    <text evidence="2 14">Belongs to the ING family.</text>
</comment>
<gene>
    <name evidence="17" type="ORF">PSACC_00649</name>
</gene>
<feature type="binding site" evidence="12">
    <location>
        <position position="218"/>
    </location>
    <ligand>
        <name>Zn(2+)</name>
        <dbReference type="ChEBI" id="CHEBI:29105"/>
        <label>1</label>
    </ligand>
</feature>
<evidence type="ECO:0000313" key="17">
    <source>
        <dbReference type="EMBL" id="PJF19536.1"/>
    </source>
</evidence>
<evidence type="ECO:0000256" key="6">
    <source>
        <dbReference type="ARBA" id="ARBA00022833"/>
    </source>
</evidence>
<dbReference type="Gene3D" id="6.10.140.1740">
    <property type="match status" value="1"/>
</dbReference>
<evidence type="ECO:0000256" key="10">
    <source>
        <dbReference type="ARBA" id="ARBA00023242"/>
    </source>
</evidence>
<dbReference type="OrthoDB" id="5411773at2759"/>
<dbReference type="InterPro" id="IPR013083">
    <property type="entry name" value="Znf_RING/FYVE/PHD"/>
</dbReference>
<dbReference type="CDD" id="cd16857">
    <property type="entry name" value="ING_ING1_2"/>
    <property type="match status" value="1"/>
</dbReference>
<keyword evidence="7 14" id="KW-0156">Chromatin regulator</keyword>
<dbReference type="STRING" id="1246581.A0A2H9TP80"/>
<keyword evidence="9" id="KW-0804">Transcription</keyword>
<feature type="domain" description="PHD-type" evidence="16">
    <location>
        <begin position="191"/>
        <end position="240"/>
    </location>
</feature>
<feature type="binding site" evidence="12">
    <location>
        <position position="196"/>
    </location>
    <ligand>
        <name>Zn(2+)</name>
        <dbReference type="ChEBI" id="CHEBI:29105"/>
        <label>1</label>
    </ligand>
</feature>
<feature type="site" description="Histone H3K4me3 binding" evidence="11">
    <location>
        <position position="216"/>
    </location>
</feature>
<evidence type="ECO:0000256" key="14">
    <source>
        <dbReference type="RuleBase" id="RU361213"/>
    </source>
</evidence>
<evidence type="ECO:0000256" key="11">
    <source>
        <dbReference type="PIRSR" id="PIRSR628651-50"/>
    </source>
</evidence>
<dbReference type="InterPro" id="IPR019787">
    <property type="entry name" value="Znf_PHD-finger"/>
</dbReference>
<comment type="caution">
    <text evidence="17">The sequence shown here is derived from an EMBL/GenBank/DDBJ whole genome shotgun (WGS) entry which is preliminary data.</text>
</comment>
<dbReference type="SUPFAM" id="SSF57903">
    <property type="entry name" value="FYVE/PHD zinc finger"/>
    <property type="match status" value="1"/>
</dbReference>
<evidence type="ECO:0000259" key="16">
    <source>
        <dbReference type="PROSITE" id="PS50016"/>
    </source>
</evidence>
<dbReference type="InterPro" id="IPR001965">
    <property type="entry name" value="Znf_PHD"/>
</dbReference>
<dbReference type="GO" id="GO:0005634">
    <property type="term" value="C:nucleus"/>
    <property type="evidence" value="ECO:0007669"/>
    <property type="project" value="UniProtKB-SubCell"/>
</dbReference>
<keyword evidence="18" id="KW-1185">Reference proteome</keyword>
<keyword evidence="8" id="KW-0805">Transcription regulation</keyword>
<evidence type="ECO:0000256" key="5">
    <source>
        <dbReference type="ARBA" id="ARBA00022771"/>
    </source>
</evidence>
<evidence type="ECO:0000256" key="15">
    <source>
        <dbReference type="SAM" id="MobiDB-lite"/>
    </source>
</evidence>
<keyword evidence="4 12" id="KW-0479">Metal-binding</keyword>
<dbReference type="PROSITE" id="PS50016">
    <property type="entry name" value="ZF_PHD_2"/>
    <property type="match status" value="1"/>
</dbReference>
<dbReference type="EMBL" id="MTSL01000054">
    <property type="protein sequence ID" value="PJF19536.1"/>
    <property type="molecule type" value="Genomic_DNA"/>
</dbReference>
<accession>A0A2H9TP80</accession>
<evidence type="ECO:0000256" key="8">
    <source>
        <dbReference type="ARBA" id="ARBA00023015"/>
    </source>
</evidence>
<evidence type="ECO:0000256" key="4">
    <source>
        <dbReference type="ARBA" id="ARBA00022723"/>
    </source>
</evidence>
<evidence type="ECO:0000256" key="2">
    <source>
        <dbReference type="ARBA" id="ARBA00010210"/>
    </source>
</evidence>
<feature type="binding site" evidence="12">
    <location>
        <position position="212"/>
    </location>
    <ligand>
        <name>Zn(2+)</name>
        <dbReference type="ChEBI" id="CHEBI:29105"/>
        <label>2</label>
    </ligand>
</feature>
<dbReference type="SMART" id="SM01408">
    <property type="entry name" value="ING"/>
    <property type="match status" value="1"/>
</dbReference>
<comment type="subcellular location">
    <subcellularLocation>
        <location evidence="1 14">Nucleus</location>
    </subcellularLocation>
</comment>
<comment type="subunit">
    <text evidence="14">Component of an histone acetyltransferase complex. Interacts with H3K4me3 and to a lesser extent with H3K4me2.</text>
</comment>
<dbReference type="GO" id="GO:0006325">
    <property type="term" value="P:chromatin organization"/>
    <property type="evidence" value="ECO:0007669"/>
    <property type="project" value="UniProtKB-KW"/>
</dbReference>
<feature type="binding site" evidence="12">
    <location>
        <position position="234"/>
    </location>
    <ligand>
        <name>Zn(2+)</name>
        <dbReference type="ChEBI" id="CHEBI:29105"/>
        <label>2</label>
    </ligand>
</feature>
<evidence type="ECO:0000256" key="12">
    <source>
        <dbReference type="PIRSR" id="PIRSR628651-51"/>
    </source>
</evidence>
<evidence type="ECO:0000313" key="18">
    <source>
        <dbReference type="Proteomes" id="UP000240830"/>
    </source>
</evidence>
<feature type="binding site" evidence="12">
    <location>
        <position position="194"/>
    </location>
    <ligand>
        <name>Zn(2+)</name>
        <dbReference type="ChEBI" id="CHEBI:29105"/>
        <label>1</label>
    </ligand>
</feature>
<feature type="site" description="Histone H3K4me3 binding" evidence="11">
    <location>
        <position position="208"/>
    </location>
</feature>
<feature type="site" description="Histone H3K4me3 binding" evidence="11">
    <location>
        <position position="193"/>
    </location>
</feature>
<dbReference type="InterPro" id="IPR024610">
    <property type="entry name" value="ING_N_histone-binding"/>
</dbReference>
<organism evidence="17 18">
    <name type="scientific">Paramicrosporidium saccamoebae</name>
    <dbReference type="NCBI Taxonomy" id="1246581"/>
    <lineage>
        <taxon>Eukaryota</taxon>
        <taxon>Fungi</taxon>
        <taxon>Fungi incertae sedis</taxon>
        <taxon>Cryptomycota</taxon>
        <taxon>Cryptomycota incertae sedis</taxon>
        <taxon>Paramicrosporidium</taxon>
    </lineage>
</organism>
<dbReference type="PANTHER" id="PTHR10333:SF103">
    <property type="entry name" value="INHIBITOR OF GROWTH PROTEIN 3"/>
    <property type="match status" value="1"/>
</dbReference>
<dbReference type="SMART" id="SM00249">
    <property type="entry name" value="PHD"/>
    <property type="match status" value="1"/>
</dbReference>
<dbReference type="Gene3D" id="3.30.40.10">
    <property type="entry name" value="Zinc/RING finger domain, C3HC4 (zinc finger)"/>
    <property type="match status" value="1"/>
</dbReference>
<dbReference type="Pfam" id="PF12998">
    <property type="entry name" value="ING"/>
    <property type="match status" value="1"/>
</dbReference>
<reference evidence="17 18" key="1">
    <citation type="submission" date="2016-10" db="EMBL/GenBank/DDBJ databases">
        <title>The genome of Paramicrosporidium saccamoebae is the missing link in understanding Cryptomycota and Microsporidia evolution.</title>
        <authorList>
            <person name="Quandt C.A."/>
            <person name="Beaudet D."/>
            <person name="Corsaro D."/>
            <person name="Michel R."/>
            <person name="Corradi N."/>
            <person name="James T."/>
        </authorList>
    </citation>
    <scope>NUCLEOTIDE SEQUENCE [LARGE SCALE GENOMIC DNA]</scope>
    <source>
        <strain evidence="17 18">KSL3</strain>
    </source>
</reference>
<evidence type="ECO:0000256" key="7">
    <source>
        <dbReference type="ARBA" id="ARBA00022853"/>
    </source>
</evidence>
<evidence type="ECO:0000256" key="13">
    <source>
        <dbReference type="PROSITE-ProRule" id="PRU00146"/>
    </source>
</evidence>
<keyword evidence="6 12" id="KW-0862">Zinc</keyword>
<keyword evidence="5 13" id="KW-0863">Zinc-finger</keyword>
<comment type="domain">
    <text evidence="14">The PHD-type zinc finger mediates the binding to H3K4me3.</text>
</comment>
<feature type="region of interest" description="Disordered" evidence="15">
    <location>
        <begin position="118"/>
        <end position="184"/>
    </location>
</feature>
<keyword evidence="10 14" id="KW-0539">Nucleus</keyword>
<protein>
    <recommendedName>
        <fullName evidence="14">Chromatin modification-related protein</fullName>
    </recommendedName>
</protein>
<dbReference type="GO" id="GO:0008270">
    <property type="term" value="F:zinc ion binding"/>
    <property type="evidence" value="ECO:0007669"/>
    <property type="project" value="UniProtKB-KW"/>
</dbReference>
<keyword evidence="3" id="KW-0341">Growth regulation</keyword>
<proteinExistence type="inferred from homology"/>
<dbReference type="PROSITE" id="PS01359">
    <property type="entry name" value="ZF_PHD_1"/>
    <property type="match status" value="1"/>
</dbReference>
<feature type="site" description="Histone H3K4me3 binding" evidence="11">
    <location>
        <position position="204"/>
    </location>
</feature>
<comment type="function">
    <text evidence="14">Component of an histone acetyltransferase complex.</text>
</comment>
<evidence type="ECO:0000256" key="3">
    <source>
        <dbReference type="ARBA" id="ARBA00022604"/>
    </source>
</evidence>
<dbReference type="InterPro" id="IPR011011">
    <property type="entry name" value="Znf_FYVE_PHD"/>
</dbReference>
<dbReference type="InterPro" id="IPR019786">
    <property type="entry name" value="Zinc_finger_PHD-type_CS"/>
</dbReference>
<dbReference type="PANTHER" id="PTHR10333">
    <property type="entry name" value="INHIBITOR OF GROWTH PROTEIN"/>
    <property type="match status" value="1"/>
</dbReference>
<feature type="non-terminal residue" evidence="17">
    <location>
        <position position="246"/>
    </location>
</feature>
<evidence type="ECO:0000256" key="1">
    <source>
        <dbReference type="ARBA" id="ARBA00004123"/>
    </source>
</evidence>
<name>A0A2H9TP80_9FUNG</name>
<dbReference type="CDD" id="cd15505">
    <property type="entry name" value="PHD_ING"/>
    <property type="match status" value="1"/>
</dbReference>
<feature type="compositionally biased region" description="Basic and acidic residues" evidence="15">
    <location>
        <begin position="128"/>
        <end position="144"/>
    </location>
</feature>